<dbReference type="AlphaFoldDB" id="A0A4C1Z7N8"/>
<protein>
    <submittedName>
        <fullName evidence="1">Uncharacterized protein</fullName>
    </submittedName>
</protein>
<sequence>MEFWTWAPAAALHPRDGGAALRAAGSNRSRSSSDDTSASYAIAYVIRFARGAISRNTDKDAVSVHALSIRKIPPLQTFISTVLTSARIFYRGRRGALEYKKPAKINICLDNGDSSSTPSKIELRWLACYFLTWNLQRPPVPRLPPTSLSLLLAHVFWVLNRRFIRHYRDTAQVGRRVEGGVRCDSCCPVLGST</sequence>
<comment type="caution">
    <text evidence="1">The sequence shown here is derived from an EMBL/GenBank/DDBJ whole genome shotgun (WGS) entry which is preliminary data.</text>
</comment>
<proteinExistence type="predicted"/>
<dbReference type="EMBL" id="BGZK01001689">
    <property type="protein sequence ID" value="GBP84596.1"/>
    <property type="molecule type" value="Genomic_DNA"/>
</dbReference>
<name>A0A4C1Z7N8_EUMVA</name>
<dbReference type="Proteomes" id="UP000299102">
    <property type="component" value="Unassembled WGS sequence"/>
</dbReference>
<accession>A0A4C1Z7N8</accession>
<reference evidence="1 2" key="1">
    <citation type="journal article" date="2019" name="Commun. Biol.">
        <title>The bagworm genome reveals a unique fibroin gene that provides high tensile strength.</title>
        <authorList>
            <person name="Kono N."/>
            <person name="Nakamura H."/>
            <person name="Ohtoshi R."/>
            <person name="Tomita M."/>
            <person name="Numata K."/>
            <person name="Arakawa K."/>
        </authorList>
    </citation>
    <scope>NUCLEOTIDE SEQUENCE [LARGE SCALE GENOMIC DNA]</scope>
</reference>
<evidence type="ECO:0000313" key="2">
    <source>
        <dbReference type="Proteomes" id="UP000299102"/>
    </source>
</evidence>
<evidence type="ECO:0000313" key="1">
    <source>
        <dbReference type="EMBL" id="GBP84596.1"/>
    </source>
</evidence>
<gene>
    <name evidence="1" type="ORF">EVAR_68863_1</name>
</gene>
<organism evidence="1 2">
    <name type="scientific">Eumeta variegata</name>
    <name type="common">Bagworm moth</name>
    <name type="synonym">Eumeta japonica</name>
    <dbReference type="NCBI Taxonomy" id="151549"/>
    <lineage>
        <taxon>Eukaryota</taxon>
        <taxon>Metazoa</taxon>
        <taxon>Ecdysozoa</taxon>
        <taxon>Arthropoda</taxon>
        <taxon>Hexapoda</taxon>
        <taxon>Insecta</taxon>
        <taxon>Pterygota</taxon>
        <taxon>Neoptera</taxon>
        <taxon>Endopterygota</taxon>
        <taxon>Lepidoptera</taxon>
        <taxon>Glossata</taxon>
        <taxon>Ditrysia</taxon>
        <taxon>Tineoidea</taxon>
        <taxon>Psychidae</taxon>
        <taxon>Oiketicinae</taxon>
        <taxon>Eumeta</taxon>
    </lineage>
</organism>
<keyword evidence="2" id="KW-1185">Reference proteome</keyword>